<protein>
    <submittedName>
        <fullName evidence="1">Uncharacterized protein</fullName>
    </submittedName>
</protein>
<name>A0A1W1HFG6_9BACT</name>
<dbReference type="Proteomes" id="UP000191931">
    <property type="component" value="Unassembled WGS sequence"/>
</dbReference>
<keyword evidence="2" id="KW-1185">Reference proteome</keyword>
<organism evidence="1 2">
    <name type="scientific">Desulfamplus magnetovallimortis</name>
    <dbReference type="NCBI Taxonomy" id="1246637"/>
    <lineage>
        <taxon>Bacteria</taxon>
        <taxon>Pseudomonadati</taxon>
        <taxon>Thermodesulfobacteriota</taxon>
        <taxon>Desulfobacteria</taxon>
        <taxon>Desulfobacterales</taxon>
        <taxon>Desulfobacteraceae</taxon>
        <taxon>Desulfamplus</taxon>
    </lineage>
</organism>
<reference evidence="1 2" key="1">
    <citation type="submission" date="2017-03" db="EMBL/GenBank/DDBJ databases">
        <authorList>
            <person name="Afonso C.L."/>
            <person name="Miller P.J."/>
            <person name="Scott M.A."/>
            <person name="Spackman E."/>
            <person name="Goraichik I."/>
            <person name="Dimitrov K.M."/>
            <person name="Suarez D.L."/>
            <person name="Swayne D.E."/>
        </authorList>
    </citation>
    <scope>NUCLEOTIDE SEQUENCE [LARGE SCALE GENOMIC DNA]</scope>
    <source>
        <strain evidence="1">PRJEB14757</strain>
    </source>
</reference>
<dbReference type="EMBL" id="FWEV01000212">
    <property type="protein sequence ID" value="SLM31251.1"/>
    <property type="molecule type" value="Genomic_DNA"/>
</dbReference>
<evidence type="ECO:0000313" key="2">
    <source>
        <dbReference type="Proteomes" id="UP000191931"/>
    </source>
</evidence>
<proteinExistence type="predicted"/>
<dbReference type="AlphaFoldDB" id="A0A1W1HFG6"/>
<evidence type="ECO:0000313" key="1">
    <source>
        <dbReference type="EMBL" id="SLM31251.1"/>
    </source>
</evidence>
<sequence>MPSEIRIYSFSMSVPGKDGHCGAVIDNKISTKLCRYGADNRL</sequence>
<accession>A0A1W1HFG6</accession>
<gene>
    <name evidence="1" type="ORF">MTBBW1_290032</name>
</gene>